<evidence type="ECO:0000313" key="3">
    <source>
        <dbReference type="Proteomes" id="UP000799437"/>
    </source>
</evidence>
<dbReference type="EMBL" id="ML996576">
    <property type="protein sequence ID" value="KAF2756085.1"/>
    <property type="molecule type" value="Genomic_DNA"/>
</dbReference>
<evidence type="ECO:0000256" key="1">
    <source>
        <dbReference type="SAM" id="Phobius"/>
    </source>
</evidence>
<accession>A0A6A6W0P8</accession>
<keyword evidence="1" id="KW-0472">Membrane</keyword>
<sequence length="101" mass="11738">MVCIPRVKEFTLSFAVPLYSPFHFCHFLSIFISAFLLVMFSSQIETWCLDDSLVCFLGLVRMHGYWQSFYCIFCLDDNDRHLARNLGWLSQLAKSDSGAIR</sequence>
<dbReference type="AlphaFoldDB" id="A0A6A6W0P8"/>
<keyword evidence="1" id="KW-1133">Transmembrane helix</keyword>
<reference evidence="2" key="1">
    <citation type="journal article" date="2020" name="Stud. Mycol.">
        <title>101 Dothideomycetes genomes: a test case for predicting lifestyles and emergence of pathogens.</title>
        <authorList>
            <person name="Haridas S."/>
            <person name="Albert R."/>
            <person name="Binder M."/>
            <person name="Bloem J."/>
            <person name="Labutti K."/>
            <person name="Salamov A."/>
            <person name="Andreopoulos B."/>
            <person name="Baker S."/>
            <person name="Barry K."/>
            <person name="Bills G."/>
            <person name="Bluhm B."/>
            <person name="Cannon C."/>
            <person name="Castanera R."/>
            <person name="Culley D."/>
            <person name="Daum C."/>
            <person name="Ezra D."/>
            <person name="Gonzalez J."/>
            <person name="Henrissat B."/>
            <person name="Kuo A."/>
            <person name="Liang C."/>
            <person name="Lipzen A."/>
            <person name="Lutzoni F."/>
            <person name="Magnuson J."/>
            <person name="Mondo S."/>
            <person name="Nolan M."/>
            <person name="Ohm R."/>
            <person name="Pangilinan J."/>
            <person name="Park H.-J."/>
            <person name="Ramirez L."/>
            <person name="Alfaro M."/>
            <person name="Sun H."/>
            <person name="Tritt A."/>
            <person name="Yoshinaga Y."/>
            <person name="Zwiers L.-H."/>
            <person name="Turgeon B."/>
            <person name="Goodwin S."/>
            <person name="Spatafora J."/>
            <person name="Crous P."/>
            <person name="Grigoriev I."/>
        </authorList>
    </citation>
    <scope>NUCLEOTIDE SEQUENCE</scope>
    <source>
        <strain evidence="2">CBS 121739</strain>
    </source>
</reference>
<name>A0A6A6W0P8_9PEZI</name>
<proteinExistence type="predicted"/>
<gene>
    <name evidence="2" type="ORF">EJ05DRAFT_89589</name>
</gene>
<organism evidence="2 3">
    <name type="scientific">Pseudovirgaria hyperparasitica</name>
    <dbReference type="NCBI Taxonomy" id="470096"/>
    <lineage>
        <taxon>Eukaryota</taxon>
        <taxon>Fungi</taxon>
        <taxon>Dikarya</taxon>
        <taxon>Ascomycota</taxon>
        <taxon>Pezizomycotina</taxon>
        <taxon>Dothideomycetes</taxon>
        <taxon>Dothideomycetes incertae sedis</taxon>
        <taxon>Acrospermales</taxon>
        <taxon>Acrospermaceae</taxon>
        <taxon>Pseudovirgaria</taxon>
    </lineage>
</organism>
<feature type="transmembrane region" description="Helical" evidence="1">
    <location>
        <begin position="20"/>
        <end position="40"/>
    </location>
</feature>
<evidence type="ECO:0000313" key="2">
    <source>
        <dbReference type="EMBL" id="KAF2756085.1"/>
    </source>
</evidence>
<protein>
    <submittedName>
        <fullName evidence="2">Uncharacterized protein</fullName>
    </submittedName>
</protein>
<dbReference type="RefSeq" id="XP_033598536.1">
    <property type="nucleotide sequence ID" value="XM_033750044.1"/>
</dbReference>
<dbReference type="Proteomes" id="UP000799437">
    <property type="component" value="Unassembled WGS sequence"/>
</dbReference>
<keyword evidence="1" id="KW-0812">Transmembrane</keyword>
<keyword evidence="3" id="KW-1185">Reference proteome</keyword>
<dbReference type="GeneID" id="54491098"/>